<sequence length="137" mass="15258">MSKDSRVELMDMTLTAREKAIDMLKLNLTKAQNRMKVQADKHMSEREFLVGDEVYNLTGNSQSDPQTEVAKLSRLPKPPRQTLTPPQSNTHLATIVMVAAALLFSLRLLSLATIVMVAAVLLFSLRLLSPAPTKLRE</sequence>
<name>A0ABQ4ZI45_9ASTR</name>
<reference evidence="3" key="1">
    <citation type="journal article" date="2022" name="Int. J. Mol. Sci.">
        <title>Draft Genome of Tanacetum Coccineum: Genomic Comparison of Closely Related Tanacetum-Family Plants.</title>
        <authorList>
            <person name="Yamashiro T."/>
            <person name="Shiraishi A."/>
            <person name="Nakayama K."/>
            <person name="Satake H."/>
        </authorList>
    </citation>
    <scope>NUCLEOTIDE SEQUENCE</scope>
</reference>
<dbReference type="EMBL" id="BQNB010011305">
    <property type="protein sequence ID" value="GJS88852.1"/>
    <property type="molecule type" value="Genomic_DNA"/>
</dbReference>
<evidence type="ECO:0000313" key="3">
    <source>
        <dbReference type="EMBL" id="GJS88852.1"/>
    </source>
</evidence>
<evidence type="ECO:0000256" key="1">
    <source>
        <dbReference type="SAM" id="MobiDB-lite"/>
    </source>
</evidence>
<dbReference type="Proteomes" id="UP001151760">
    <property type="component" value="Unassembled WGS sequence"/>
</dbReference>
<evidence type="ECO:0000256" key="2">
    <source>
        <dbReference type="SAM" id="Phobius"/>
    </source>
</evidence>
<feature type="transmembrane region" description="Helical" evidence="2">
    <location>
        <begin position="95"/>
        <end position="128"/>
    </location>
</feature>
<gene>
    <name evidence="3" type="ORF">Tco_0771488</name>
</gene>
<accession>A0ABQ4ZI45</accession>
<keyword evidence="4" id="KW-1185">Reference proteome</keyword>
<protein>
    <submittedName>
        <fullName evidence="3">Uncharacterized protein</fullName>
    </submittedName>
</protein>
<evidence type="ECO:0000313" key="4">
    <source>
        <dbReference type="Proteomes" id="UP001151760"/>
    </source>
</evidence>
<keyword evidence="2" id="KW-0472">Membrane</keyword>
<keyword evidence="2" id="KW-1133">Transmembrane helix</keyword>
<organism evidence="3 4">
    <name type="scientific">Tanacetum coccineum</name>
    <dbReference type="NCBI Taxonomy" id="301880"/>
    <lineage>
        <taxon>Eukaryota</taxon>
        <taxon>Viridiplantae</taxon>
        <taxon>Streptophyta</taxon>
        <taxon>Embryophyta</taxon>
        <taxon>Tracheophyta</taxon>
        <taxon>Spermatophyta</taxon>
        <taxon>Magnoliopsida</taxon>
        <taxon>eudicotyledons</taxon>
        <taxon>Gunneridae</taxon>
        <taxon>Pentapetalae</taxon>
        <taxon>asterids</taxon>
        <taxon>campanulids</taxon>
        <taxon>Asterales</taxon>
        <taxon>Asteraceae</taxon>
        <taxon>Asteroideae</taxon>
        <taxon>Anthemideae</taxon>
        <taxon>Anthemidinae</taxon>
        <taxon>Tanacetum</taxon>
    </lineage>
</organism>
<comment type="caution">
    <text evidence="3">The sequence shown here is derived from an EMBL/GenBank/DDBJ whole genome shotgun (WGS) entry which is preliminary data.</text>
</comment>
<reference evidence="3" key="2">
    <citation type="submission" date="2022-01" db="EMBL/GenBank/DDBJ databases">
        <authorList>
            <person name="Yamashiro T."/>
            <person name="Shiraishi A."/>
            <person name="Satake H."/>
            <person name="Nakayama K."/>
        </authorList>
    </citation>
    <scope>NUCLEOTIDE SEQUENCE</scope>
</reference>
<keyword evidence="2" id="KW-0812">Transmembrane</keyword>
<proteinExistence type="predicted"/>
<feature type="region of interest" description="Disordered" evidence="1">
    <location>
        <begin position="58"/>
        <end position="88"/>
    </location>
</feature>